<reference evidence="3" key="1">
    <citation type="journal article" date="2019" name="Int. J. Syst. Evol. Microbiol.">
        <title>The Global Catalogue of Microorganisms (GCM) 10K type strain sequencing project: providing services to taxonomists for standard genome sequencing and annotation.</title>
        <authorList>
            <consortium name="The Broad Institute Genomics Platform"/>
            <consortium name="The Broad Institute Genome Sequencing Center for Infectious Disease"/>
            <person name="Wu L."/>
            <person name="Ma J."/>
        </authorList>
    </citation>
    <scope>NUCLEOTIDE SEQUENCE [LARGE SCALE GENOMIC DNA]</scope>
    <source>
        <strain evidence="3">KCTC 12907</strain>
    </source>
</reference>
<sequence>MRQSPQPNMWSGVYQSPQPGTYPNAAPTGPAPNSWSEMTQRLCLAENRLKQMTDQLTSLQQQLDEIKSKPPLHVEYHFDQLKVNRLEGTLNVGIAPQGAPDIESLETPGFAGWKAAPDSNDDAREPMRELQQEMAAYMDGEAYEALIGLERQFGISLGEELRSQIVSDVKRQLNERVHYYVRSEAYPVQGTREEQRKWREAIKEKTMRDVQGAFVAYLSKQQQIRKTAERG</sequence>
<dbReference type="Pfam" id="PF10737">
    <property type="entry name" value="GerPC"/>
    <property type="match status" value="1"/>
</dbReference>
<evidence type="ECO:0000313" key="2">
    <source>
        <dbReference type="EMBL" id="MFC7147445.1"/>
    </source>
</evidence>
<evidence type="ECO:0000313" key="3">
    <source>
        <dbReference type="Proteomes" id="UP001596378"/>
    </source>
</evidence>
<evidence type="ECO:0000256" key="1">
    <source>
        <dbReference type="SAM" id="MobiDB-lite"/>
    </source>
</evidence>
<feature type="region of interest" description="Disordered" evidence="1">
    <location>
        <begin position="1"/>
        <end position="35"/>
    </location>
</feature>
<gene>
    <name evidence="2" type="primary">gerPC</name>
    <name evidence="2" type="ORF">ACFQMJ_02760</name>
</gene>
<feature type="compositionally biased region" description="Polar residues" evidence="1">
    <location>
        <begin position="1"/>
        <end position="21"/>
    </location>
</feature>
<dbReference type="InterPro" id="IPR019673">
    <property type="entry name" value="Spore_germination_GerPC"/>
</dbReference>
<comment type="caution">
    <text evidence="2">The sequence shown here is derived from an EMBL/GenBank/DDBJ whole genome shotgun (WGS) entry which is preliminary data.</text>
</comment>
<protein>
    <submittedName>
        <fullName evidence="2">Spore germination protein GerPC</fullName>
    </submittedName>
</protein>
<proteinExistence type="predicted"/>
<dbReference type="RefSeq" id="WP_378051236.1">
    <property type="nucleotide sequence ID" value="NZ_JBHMDN010000033.1"/>
</dbReference>
<dbReference type="Proteomes" id="UP001596378">
    <property type="component" value="Unassembled WGS sequence"/>
</dbReference>
<organism evidence="2 3">
    <name type="scientific">Cohnella cellulosilytica</name>
    <dbReference type="NCBI Taxonomy" id="986710"/>
    <lineage>
        <taxon>Bacteria</taxon>
        <taxon>Bacillati</taxon>
        <taxon>Bacillota</taxon>
        <taxon>Bacilli</taxon>
        <taxon>Bacillales</taxon>
        <taxon>Paenibacillaceae</taxon>
        <taxon>Cohnella</taxon>
    </lineage>
</organism>
<name>A0ABW2F8X9_9BACL</name>
<dbReference type="EMBL" id="JBHTAI010000002">
    <property type="protein sequence ID" value="MFC7147445.1"/>
    <property type="molecule type" value="Genomic_DNA"/>
</dbReference>
<keyword evidence="3" id="KW-1185">Reference proteome</keyword>
<accession>A0ABW2F8X9</accession>